<dbReference type="OrthoDB" id="412981at2759"/>
<dbReference type="PANTHER" id="PTHR19446">
    <property type="entry name" value="REVERSE TRANSCRIPTASES"/>
    <property type="match status" value="1"/>
</dbReference>
<keyword evidence="1" id="KW-0548">Nucleotidyltransferase</keyword>
<protein>
    <submittedName>
        <fullName evidence="1">Probable RNA-directed DNA polymerase from transposon X-element</fullName>
    </submittedName>
</protein>
<sequence>MVAMTRLFNGILRTGNFLGCWKMGRDIAILKAGKDSRLASSQRPITLLTHIAKLFEHIILRHLHRHLIPRQEQFGFRSEQRSS</sequence>
<evidence type="ECO:0000313" key="2">
    <source>
        <dbReference type="Proteomes" id="UP000299102"/>
    </source>
</evidence>
<keyword evidence="1" id="KW-0695">RNA-directed DNA polymerase</keyword>
<accession>A0A4C1WLV6</accession>
<keyword evidence="2" id="KW-1185">Reference proteome</keyword>
<comment type="caution">
    <text evidence="1">The sequence shown here is derived from an EMBL/GenBank/DDBJ whole genome shotgun (WGS) entry which is preliminary data.</text>
</comment>
<gene>
    <name evidence="1" type="ORF">EVAR_96878_1</name>
</gene>
<proteinExistence type="predicted"/>
<reference evidence="1 2" key="1">
    <citation type="journal article" date="2019" name="Commun. Biol.">
        <title>The bagworm genome reveals a unique fibroin gene that provides high tensile strength.</title>
        <authorList>
            <person name="Kono N."/>
            <person name="Nakamura H."/>
            <person name="Ohtoshi R."/>
            <person name="Tomita M."/>
            <person name="Numata K."/>
            <person name="Arakawa K."/>
        </authorList>
    </citation>
    <scope>NUCLEOTIDE SEQUENCE [LARGE SCALE GENOMIC DNA]</scope>
</reference>
<name>A0A4C1WLV6_EUMVA</name>
<organism evidence="1 2">
    <name type="scientific">Eumeta variegata</name>
    <name type="common">Bagworm moth</name>
    <name type="synonym">Eumeta japonica</name>
    <dbReference type="NCBI Taxonomy" id="151549"/>
    <lineage>
        <taxon>Eukaryota</taxon>
        <taxon>Metazoa</taxon>
        <taxon>Ecdysozoa</taxon>
        <taxon>Arthropoda</taxon>
        <taxon>Hexapoda</taxon>
        <taxon>Insecta</taxon>
        <taxon>Pterygota</taxon>
        <taxon>Neoptera</taxon>
        <taxon>Endopterygota</taxon>
        <taxon>Lepidoptera</taxon>
        <taxon>Glossata</taxon>
        <taxon>Ditrysia</taxon>
        <taxon>Tineoidea</taxon>
        <taxon>Psychidae</taxon>
        <taxon>Oiketicinae</taxon>
        <taxon>Eumeta</taxon>
    </lineage>
</organism>
<dbReference type="EMBL" id="BGZK01000589">
    <property type="protein sequence ID" value="GBP51810.1"/>
    <property type="molecule type" value="Genomic_DNA"/>
</dbReference>
<dbReference type="GO" id="GO:0003964">
    <property type="term" value="F:RNA-directed DNA polymerase activity"/>
    <property type="evidence" value="ECO:0007669"/>
    <property type="project" value="UniProtKB-KW"/>
</dbReference>
<dbReference type="AlphaFoldDB" id="A0A4C1WLV6"/>
<dbReference type="Proteomes" id="UP000299102">
    <property type="component" value="Unassembled WGS sequence"/>
</dbReference>
<evidence type="ECO:0000313" key="1">
    <source>
        <dbReference type="EMBL" id="GBP51810.1"/>
    </source>
</evidence>
<keyword evidence="1" id="KW-0808">Transferase</keyword>